<keyword evidence="3" id="KW-0677">Repeat</keyword>
<evidence type="ECO:0000256" key="1">
    <source>
        <dbReference type="ARBA" id="ARBA00006865"/>
    </source>
</evidence>
<dbReference type="GO" id="GO:0004553">
    <property type="term" value="F:hydrolase activity, hydrolyzing O-glycosyl compounds"/>
    <property type="evidence" value="ECO:0007669"/>
    <property type="project" value="InterPro"/>
</dbReference>
<dbReference type="SUPFAM" id="SSF141072">
    <property type="entry name" value="CalX-like"/>
    <property type="match status" value="1"/>
</dbReference>
<name>A0A9D7SZ50_9BACT</name>
<evidence type="ECO:0000256" key="3">
    <source>
        <dbReference type="ARBA" id="ARBA00022737"/>
    </source>
</evidence>
<evidence type="ECO:0000259" key="6">
    <source>
        <dbReference type="PROSITE" id="PS51762"/>
    </source>
</evidence>
<feature type="domain" description="GH16" evidence="6">
    <location>
        <begin position="155"/>
        <end position="379"/>
    </location>
</feature>
<evidence type="ECO:0000256" key="2">
    <source>
        <dbReference type="ARBA" id="ARBA00022729"/>
    </source>
</evidence>
<dbReference type="InterPro" id="IPR013320">
    <property type="entry name" value="ConA-like_dom_sf"/>
</dbReference>
<dbReference type="PANTHER" id="PTHR10963:SF55">
    <property type="entry name" value="GLYCOSIDE HYDROLASE FAMILY 16 PROTEIN"/>
    <property type="match status" value="1"/>
</dbReference>
<evidence type="ECO:0000313" key="8">
    <source>
        <dbReference type="Proteomes" id="UP000808337"/>
    </source>
</evidence>
<dbReference type="Pfam" id="PF03160">
    <property type="entry name" value="Calx-beta"/>
    <property type="match status" value="1"/>
</dbReference>
<dbReference type="InterPro" id="IPR050546">
    <property type="entry name" value="Glycosyl_Hydrlase_16"/>
</dbReference>
<dbReference type="GO" id="GO:0007154">
    <property type="term" value="P:cell communication"/>
    <property type="evidence" value="ECO:0007669"/>
    <property type="project" value="InterPro"/>
</dbReference>
<dbReference type="CDD" id="cd08023">
    <property type="entry name" value="GH16_laminarinase_like"/>
    <property type="match status" value="1"/>
</dbReference>
<sequence>MISRKYNILIVSLGICLLSFISSCIDESDGTAGKLNLPVLHVSDVTTTEGDEDKVIHLDITLTGDNTTNVIVTLAAIPGSAVTPDDYTLLNGGQIIFLKGETTKTIDIKIKADEGKEPQESFQLKLYNPQNCTIEKDLILVTINDDDDNVAGLNIPSGGASSPDHYDGYNLVWRDEFVGDVLNSADWSFETGNGCPDNCGWGNNESQYYRSDNTSIVNGHLVITAKKQQYGGFDYTSSRLVTKGKQQFKFGRIDIRAALPQGKGIWPALWMLGSNVDAVSWPACGEIDIMELTGDFPNRVVGTVHYGANLAQHQYNSVSKFTSGNDSYQENFTSTLSIGKTILFNSLSMMKFILRSHLQISMVSPGPLTNTSSLFSMWP</sequence>
<gene>
    <name evidence="7" type="ORF">IPP15_21080</name>
</gene>
<dbReference type="PANTHER" id="PTHR10963">
    <property type="entry name" value="GLYCOSYL HYDROLASE-RELATED"/>
    <property type="match status" value="1"/>
</dbReference>
<dbReference type="GO" id="GO:0005975">
    <property type="term" value="P:carbohydrate metabolic process"/>
    <property type="evidence" value="ECO:0007669"/>
    <property type="project" value="InterPro"/>
</dbReference>
<dbReference type="SUPFAM" id="SSF49899">
    <property type="entry name" value="Concanavalin A-like lectins/glucanases"/>
    <property type="match status" value="1"/>
</dbReference>
<dbReference type="Gene3D" id="2.60.120.200">
    <property type="match status" value="1"/>
</dbReference>
<proteinExistence type="inferred from homology"/>
<dbReference type="InterPro" id="IPR038081">
    <property type="entry name" value="CalX-like_sf"/>
</dbReference>
<dbReference type="InterPro" id="IPR003644">
    <property type="entry name" value="Calx_beta"/>
</dbReference>
<dbReference type="PROSITE" id="PS51762">
    <property type="entry name" value="GH16_2"/>
    <property type="match status" value="1"/>
</dbReference>
<dbReference type="InterPro" id="IPR000757">
    <property type="entry name" value="Beta-glucanase-like"/>
</dbReference>
<protein>
    <submittedName>
        <fullName evidence="7">Family 16 glycosylhydrolase</fullName>
    </submittedName>
</protein>
<keyword evidence="4" id="KW-0106">Calcium</keyword>
<comment type="caution">
    <text evidence="7">The sequence shown here is derived from an EMBL/GenBank/DDBJ whole genome shotgun (WGS) entry which is preliminary data.</text>
</comment>
<organism evidence="7 8">
    <name type="scientific">Candidatus Opimibacter skivensis</name>
    <dbReference type="NCBI Taxonomy" id="2982028"/>
    <lineage>
        <taxon>Bacteria</taxon>
        <taxon>Pseudomonadati</taxon>
        <taxon>Bacteroidota</taxon>
        <taxon>Saprospiria</taxon>
        <taxon>Saprospirales</taxon>
        <taxon>Saprospiraceae</taxon>
        <taxon>Candidatus Opimibacter</taxon>
    </lineage>
</organism>
<dbReference type="Gene3D" id="2.60.40.2030">
    <property type="match status" value="1"/>
</dbReference>
<dbReference type="Pfam" id="PF00722">
    <property type="entry name" value="Glyco_hydro_16"/>
    <property type="match status" value="1"/>
</dbReference>
<dbReference type="EMBL" id="JADKGY010000031">
    <property type="protein sequence ID" value="MBK9984824.1"/>
    <property type="molecule type" value="Genomic_DNA"/>
</dbReference>
<dbReference type="PROSITE" id="PS51257">
    <property type="entry name" value="PROKAR_LIPOPROTEIN"/>
    <property type="match status" value="1"/>
</dbReference>
<reference evidence="7 8" key="1">
    <citation type="submission" date="2020-10" db="EMBL/GenBank/DDBJ databases">
        <title>Connecting structure to function with the recovery of over 1000 high-quality activated sludge metagenome-assembled genomes encoding full-length rRNA genes using long-read sequencing.</title>
        <authorList>
            <person name="Singleton C.M."/>
            <person name="Petriglieri F."/>
            <person name="Kristensen J.M."/>
            <person name="Kirkegaard R.H."/>
            <person name="Michaelsen T.Y."/>
            <person name="Andersen M.H."/>
            <person name="Karst S.M."/>
            <person name="Dueholm M.S."/>
            <person name="Nielsen P.H."/>
            <person name="Albertsen M."/>
        </authorList>
    </citation>
    <scope>NUCLEOTIDE SEQUENCE [LARGE SCALE GENOMIC DNA]</scope>
    <source>
        <strain evidence="7">Ribe_18-Q3-R11-54_MAXAC.273</strain>
    </source>
</reference>
<feature type="chain" id="PRO_5038482803" evidence="5">
    <location>
        <begin position="25"/>
        <end position="379"/>
    </location>
</feature>
<accession>A0A9D7SZ50</accession>
<feature type="signal peptide" evidence="5">
    <location>
        <begin position="1"/>
        <end position="24"/>
    </location>
</feature>
<evidence type="ECO:0000313" key="7">
    <source>
        <dbReference type="EMBL" id="MBK9984824.1"/>
    </source>
</evidence>
<dbReference type="Proteomes" id="UP000808337">
    <property type="component" value="Unassembled WGS sequence"/>
</dbReference>
<dbReference type="GO" id="GO:0016020">
    <property type="term" value="C:membrane"/>
    <property type="evidence" value="ECO:0007669"/>
    <property type="project" value="InterPro"/>
</dbReference>
<evidence type="ECO:0000256" key="5">
    <source>
        <dbReference type="SAM" id="SignalP"/>
    </source>
</evidence>
<dbReference type="AlphaFoldDB" id="A0A9D7SZ50"/>
<keyword evidence="2 5" id="KW-0732">Signal</keyword>
<evidence type="ECO:0000256" key="4">
    <source>
        <dbReference type="ARBA" id="ARBA00022837"/>
    </source>
</evidence>
<comment type="similarity">
    <text evidence="1">Belongs to the glycosyl hydrolase 16 family.</text>
</comment>